<dbReference type="Pfam" id="PF02469">
    <property type="entry name" value="Fasciclin"/>
    <property type="match status" value="2"/>
</dbReference>
<dbReference type="Gene3D" id="2.30.180.10">
    <property type="entry name" value="FAS1 domain"/>
    <property type="match status" value="2"/>
</dbReference>
<evidence type="ECO:0000256" key="1">
    <source>
        <dbReference type="SAM" id="SignalP"/>
    </source>
</evidence>
<feature type="domain" description="FAS1" evidence="2">
    <location>
        <begin position="178"/>
        <end position="321"/>
    </location>
</feature>
<name>A0ABW5ITN5_9FLAO</name>
<dbReference type="EMBL" id="JBHULT010000005">
    <property type="protein sequence ID" value="MFD2516766.1"/>
    <property type="molecule type" value="Genomic_DNA"/>
</dbReference>
<evidence type="ECO:0000313" key="3">
    <source>
        <dbReference type="EMBL" id="MFD2516766.1"/>
    </source>
</evidence>
<dbReference type="Proteomes" id="UP001597468">
    <property type="component" value="Unassembled WGS sequence"/>
</dbReference>
<keyword evidence="1" id="KW-0732">Signal</keyword>
<feature type="chain" id="PRO_5046833831" evidence="1">
    <location>
        <begin position="25"/>
        <end position="325"/>
    </location>
</feature>
<organism evidence="3 4">
    <name type="scientific">Salinimicrobium flavum</name>
    <dbReference type="NCBI Taxonomy" id="1737065"/>
    <lineage>
        <taxon>Bacteria</taxon>
        <taxon>Pseudomonadati</taxon>
        <taxon>Bacteroidota</taxon>
        <taxon>Flavobacteriia</taxon>
        <taxon>Flavobacteriales</taxon>
        <taxon>Flavobacteriaceae</taxon>
        <taxon>Salinimicrobium</taxon>
    </lineage>
</organism>
<dbReference type="PROSITE" id="PS51257">
    <property type="entry name" value="PROKAR_LIPOPROTEIN"/>
    <property type="match status" value="1"/>
</dbReference>
<reference evidence="4" key="1">
    <citation type="journal article" date="2019" name="Int. J. Syst. Evol. Microbiol.">
        <title>The Global Catalogue of Microorganisms (GCM) 10K type strain sequencing project: providing services to taxonomists for standard genome sequencing and annotation.</title>
        <authorList>
            <consortium name="The Broad Institute Genomics Platform"/>
            <consortium name="The Broad Institute Genome Sequencing Center for Infectious Disease"/>
            <person name="Wu L."/>
            <person name="Ma J."/>
        </authorList>
    </citation>
    <scope>NUCLEOTIDE SEQUENCE [LARGE SCALE GENOMIC DNA]</scope>
    <source>
        <strain evidence="4">KCTC 42585</strain>
    </source>
</reference>
<comment type="caution">
    <text evidence="3">The sequence shown here is derived from an EMBL/GenBank/DDBJ whole genome shotgun (WGS) entry which is preliminary data.</text>
</comment>
<dbReference type="InterPro" id="IPR036378">
    <property type="entry name" value="FAS1_dom_sf"/>
</dbReference>
<dbReference type="RefSeq" id="WP_380748153.1">
    <property type="nucleotide sequence ID" value="NZ_JBHULT010000005.1"/>
</dbReference>
<gene>
    <name evidence="3" type="ORF">ACFSTG_02575</name>
</gene>
<feature type="signal peptide" evidence="1">
    <location>
        <begin position="1"/>
        <end position="24"/>
    </location>
</feature>
<feature type="domain" description="FAS1" evidence="2">
    <location>
        <begin position="38"/>
        <end position="176"/>
    </location>
</feature>
<dbReference type="PROSITE" id="PS50213">
    <property type="entry name" value="FAS1"/>
    <property type="match status" value="2"/>
</dbReference>
<dbReference type="PANTHER" id="PTHR10900">
    <property type="entry name" value="PERIOSTIN-RELATED"/>
    <property type="match status" value="1"/>
</dbReference>
<dbReference type="PANTHER" id="PTHR10900:SF77">
    <property type="entry name" value="FI19380P1"/>
    <property type="match status" value="1"/>
</dbReference>
<accession>A0ABW5ITN5</accession>
<proteinExistence type="predicted"/>
<dbReference type="InterPro" id="IPR000782">
    <property type="entry name" value="FAS1_domain"/>
</dbReference>
<evidence type="ECO:0000313" key="4">
    <source>
        <dbReference type="Proteomes" id="UP001597468"/>
    </source>
</evidence>
<protein>
    <submittedName>
        <fullName evidence="3">Fasciclin domain-containing protein</fullName>
    </submittedName>
</protein>
<keyword evidence="4" id="KW-1185">Reference proteome</keyword>
<evidence type="ECO:0000259" key="2">
    <source>
        <dbReference type="PROSITE" id="PS50213"/>
    </source>
</evidence>
<sequence>MKTYSKLAKMAVVGLLFFGLTACSDDDDVAAMPQPVETNTIADFVASNENYSSLAAALEVAGLTATLDGSTNYTVFAPDNDAFAAFLTTYGFAGLNEVPVALLTQILMNHVQAGEITSGDLTTGYIESMAVGPASEENLSMYINTSDGVRINGVASVETADIEVDNGIIHAVDAVIGLPDIVTFATADPTFEILVTALSREEDFTFVPTLMMTEDPAPFTVFAPTNEAFIALLGELGADSLEDISSEVLAAALSYHVVTGANVRSGDLSDGMEVGTLQGQDFTVNLGDAVTITDARDRTSTVVVADVQAANGVIHVLDTVLLPQL</sequence>
<dbReference type="InterPro" id="IPR050904">
    <property type="entry name" value="Adhesion/Biosynth-related"/>
</dbReference>
<dbReference type="SUPFAM" id="SSF82153">
    <property type="entry name" value="FAS1 domain"/>
    <property type="match status" value="2"/>
</dbReference>
<dbReference type="SMART" id="SM00554">
    <property type="entry name" value="FAS1"/>
    <property type="match status" value="2"/>
</dbReference>